<proteinExistence type="inferred from homology"/>
<dbReference type="GO" id="GO:0016805">
    <property type="term" value="F:dipeptidase activity"/>
    <property type="evidence" value="ECO:0007669"/>
    <property type="project" value="InterPro"/>
</dbReference>
<evidence type="ECO:0000313" key="4">
    <source>
        <dbReference type="Proteomes" id="UP000694523"/>
    </source>
</evidence>
<accession>A0A8C6SLG3</accession>
<organism evidence="3 4">
    <name type="scientific">Neogobius melanostomus</name>
    <name type="common">round goby</name>
    <dbReference type="NCBI Taxonomy" id="47308"/>
    <lineage>
        <taxon>Eukaryota</taxon>
        <taxon>Metazoa</taxon>
        <taxon>Chordata</taxon>
        <taxon>Craniata</taxon>
        <taxon>Vertebrata</taxon>
        <taxon>Euteleostomi</taxon>
        <taxon>Actinopterygii</taxon>
        <taxon>Neopterygii</taxon>
        <taxon>Teleostei</taxon>
        <taxon>Neoteleostei</taxon>
        <taxon>Acanthomorphata</taxon>
        <taxon>Gobiaria</taxon>
        <taxon>Gobiiformes</taxon>
        <taxon>Gobioidei</taxon>
        <taxon>Gobiidae</taxon>
        <taxon>Benthophilinae</taxon>
        <taxon>Neogobiini</taxon>
        <taxon>Neogobius</taxon>
    </lineage>
</organism>
<dbReference type="GO" id="GO:0006508">
    <property type="term" value="P:proteolysis"/>
    <property type="evidence" value="ECO:0007669"/>
    <property type="project" value="InterPro"/>
</dbReference>
<name>A0A8C6SLG3_9GOBI</name>
<dbReference type="PANTHER" id="PTHR12994">
    <property type="entry name" value="SECERNIN"/>
    <property type="match status" value="1"/>
</dbReference>
<dbReference type="Ensembl" id="ENSNMLT00000009756.1">
    <property type="protein sequence ID" value="ENSNMLP00000008592.1"/>
    <property type="gene ID" value="ENSNMLG00000006013.1"/>
</dbReference>
<dbReference type="GO" id="GO:0070004">
    <property type="term" value="F:cysteine-type exopeptidase activity"/>
    <property type="evidence" value="ECO:0007669"/>
    <property type="project" value="InterPro"/>
</dbReference>
<evidence type="ECO:0000313" key="3">
    <source>
        <dbReference type="Ensembl" id="ENSNMLP00000008592.1"/>
    </source>
</evidence>
<reference evidence="3" key="2">
    <citation type="submission" date="2025-09" db="UniProtKB">
        <authorList>
            <consortium name="Ensembl"/>
        </authorList>
    </citation>
    <scope>IDENTIFICATION</scope>
</reference>
<dbReference type="Proteomes" id="UP000694523">
    <property type="component" value="Unplaced"/>
</dbReference>
<keyword evidence="4" id="KW-1185">Reference proteome</keyword>
<evidence type="ECO:0000256" key="1">
    <source>
        <dbReference type="ARBA" id="ARBA00005705"/>
    </source>
</evidence>
<dbReference type="AlphaFoldDB" id="A0A8C6SLG3"/>
<sequence length="398" mass="43956">LSDTPPSAHCCGIKQHYLIFGKNSDRPRDEVQEVTYYPAATHPPGSVLGCTYIQIPQVEQTHAVVLSKPAWMWGAEMGANDQGVCIGNEAVWTREEVNPGEALLGMDLLRLGLERGDSAWSALSVITELLQQHGQGGQCREEPEPFSYHNTFLLVDRSEAWVLETAGRLWVAQRVTEGVKNISNQLTISTEISAEHPELRSVAQAQGWWDGQGTSASLRCSAREPSRANGAGQTALQRGSVTAEVMMSILRDKPSGICMDSGGFRTTGSMVSVLPRDPSLPCVHFFTATPDPSRSVFKPFGGVPQFGPDDPVRKQPRFQSKVDRRHDLYKATRGRSTPWRLTRWALTDDEGLVIYEILRELESQCLSEISAMLSGEISGDELGDLFFDCVDAEIKFYQ</sequence>
<comment type="similarity">
    <text evidence="1">Belongs to the peptidase C69 family. Secernin subfamily.</text>
</comment>
<protein>
    <recommendedName>
        <fullName evidence="2">Secernin-2</fullName>
    </recommendedName>
</protein>
<dbReference type="InterPro" id="IPR005322">
    <property type="entry name" value="Peptidase_C69"/>
</dbReference>
<dbReference type="FunFam" id="3.60.60.10:FF:000001">
    <property type="entry name" value="Secernin 1"/>
    <property type="match status" value="1"/>
</dbReference>
<dbReference type="PANTHER" id="PTHR12994:SF16">
    <property type="entry name" value="SECERNIN-2"/>
    <property type="match status" value="1"/>
</dbReference>
<reference evidence="3" key="1">
    <citation type="submission" date="2025-08" db="UniProtKB">
        <authorList>
            <consortium name="Ensembl"/>
        </authorList>
    </citation>
    <scope>IDENTIFICATION</scope>
</reference>
<evidence type="ECO:0000256" key="2">
    <source>
        <dbReference type="ARBA" id="ARBA00040986"/>
    </source>
</evidence>
<dbReference type="Gene3D" id="3.60.60.10">
    <property type="entry name" value="Penicillin V Acylase, Chain A"/>
    <property type="match status" value="1"/>
</dbReference>